<organism evidence="2 3">
    <name type="scientific">Muricoccus vinaceus</name>
    <dbReference type="NCBI Taxonomy" id="424704"/>
    <lineage>
        <taxon>Bacteria</taxon>
        <taxon>Pseudomonadati</taxon>
        <taxon>Pseudomonadota</taxon>
        <taxon>Alphaproteobacteria</taxon>
        <taxon>Acetobacterales</taxon>
        <taxon>Roseomonadaceae</taxon>
        <taxon>Muricoccus</taxon>
    </lineage>
</organism>
<name>A0ABV6J1A3_9PROT</name>
<sequence length="152" mass="16051">MLSVENPADLAAHIGDPIGPGPWRAVTEAQIAAFAGLSGDDHWIHTDPARAAKETSFGGVIAQGFLTLSMTTSMLQEGLQVRCAARWFNYGMERLRFTAPVRAGDRLRLRGTLAAVEPAAGGGTRIEIDVVVELEGAAKPALVGRSILLAFA</sequence>
<gene>
    <name evidence="2" type="ORF">ACFFIC_29350</name>
</gene>
<dbReference type="SUPFAM" id="SSF54637">
    <property type="entry name" value="Thioesterase/thiol ester dehydrase-isomerase"/>
    <property type="match status" value="1"/>
</dbReference>
<dbReference type="Pfam" id="PF01575">
    <property type="entry name" value="MaoC_dehydratas"/>
    <property type="match status" value="1"/>
</dbReference>
<dbReference type="PANTHER" id="PTHR42993">
    <property type="entry name" value="MAOC-LIKE DEHYDRATASE DOMAIN-CONTAINING PROTEIN"/>
    <property type="match status" value="1"/>
</dbReference>
<protein>
    <submittedName>
        <fullName evidence="2">MaoC family dehydratase</fullName>
    </submittedName>
</protein>
<dbReference type="EMBL" id="JBHLVZ010000115">
    <property type="protein sequence ID" value="MFC0389622.1"/>
    <property type="molecule type" value="Genomic_DNA"/>
</dbReference>
<feature type="domain" description="MaoC-like" evidence="1">
    <location>
        <begin position="11"/>
        <end position="113"/>
    </location>
</feature>
<reference evidence="2 3" key="1">
    <citation type="submission" date="2024-09" db="EMBL/GenBank/DDBJ databases">
        <authorList>
            <person name="Sun Q."/>
            <person name="Mori K."/>
        </authorList>
    </citation>
    <scope>NUCLEOTIDE SEQUENCE [LARGE SCALE GENOMIC DNA]</scope>
    <source>
        <strain evidence="2 3">CCM 7468</strain>
    </source>
</reference>
<evidence type="ECO:0000313" key="2">
    <source>
        <dbReference type="EMBL" id="MFC0389622.1"/>
    </source>
</evidence>
<dbReference type="PANTHER" id="PTHR42993:SF1">
    <property type="entry name" value="MAOC-LIKE DEHYDRATASE DOMAIN-CONTAINING PROTEIN"/>
    <property type="match status" value="1"/>
</dbReference>
<dbReference type="InterPro" id="IPR002539">
    <property type="entry name" value="MaoC-like_dom"/>
</dbReference>
<dbReference type="Gene3D" id="3.10.129.10">
    <property type="entry name" value="Hotdog Thioesterase"/>
    <property type="match status" value="1"/>
</dbReference>
<keyword evidence="3" id="KW-1185">Reference proteome</keyword>
<proteinExistence type="predicted"/>
<dbReference type="InterPro" id="IPR029069">
    <property type="entry name" value="HotDog_dom_sf"/>
</dbReference>
<evidence type="ECO:0000259" key="1">
    <source>
        <dbReference type="Pfam" id="PF01575"/>
    </source>
</evidence>
<comment type="caution">
    <text evidence="2">The sequence shown here is derived from an EMBL/GenBank/DDBJ whole genome shotgun (WGS) entry which is preliminary data.</text>
</comment>
<accession>A0ABV6J1A3</accession>
<evidence type="ECO:0000313" key="3">
    <source>
        <dbReference type="Proteomes" id="UP001589789"/>
    </source>
</evidence>
<dbReference type="Proteomes" id="UP001589789">
    <property type="component" value="Unassembled WGS sequence"/>
</dbReference>
<dbReference type="InterPro" id="IPR039375">
    <property type="entry name" value="NodN-like"/>
</dbReference>
<dbReference type="RefSeq" id="WP_377057164.1">
    <property type="nucleotide sequence ID" value="NZ_JBHLVZ010000115.1"/>
</dbReference>
<dbReference type="CDD" id="cd03450">
    <property type="entry name" value="NodN"/>
    <property type="match status" value="1"/>
</dbReference>